<reference evidence="2" key="2">
    <citation type="journal article" date="2010" name="PLoS Biol.">
        <title>Genome-wide analyses reveal a role for peptide hormones in planarian germline development.</title>
        <authorList>
            <person name="Collins J.J."/>
            <person name="Hou X."/>
            <person name="Romanova E.V."/>
            <person name="Lambrus B.G."/>
            <person name="Miller C.M."/>
            <person name="Saberi A."/>
            <person name="Sweedler J.V."/>
            <person name="Newmark P.A."/>
        </authorList>
    </citation>
    <scope>NUCLEOTIDE SEQUENCE</scope>
</reference>
<name>E3T7U6_SCHMD</name>
<feature type="chain" id="PRO_5003182203" evidence="1">
    <location>
        <begin position="21"/>
        <end position="75"/>
    </location>
</feature>
<evidence type="ECO:0000313" key="2">
    <source>
        <dbReference type="EMBL" id="ADC84438.1"/>
    </source>
</evidence>
<dbReference type="OrthoDB" id="6227588at2759"/>
<proteinExistence type="evidence at transcript level"/>
<feature type="signal peptide" evidence="1">
    <location>
        <begin position="1"/>
        <end position="20"/>
    </location>
</feature>
<accession>E3T7U6</accession>
<keyword evidence="1" id="KW-0732">Signal</keyword>
<sequence length="75" mass="8496">MKSGALTVVGFCLISYCMSAIPEDYEKRGYHFFRLKKSGDCVIPDVMKAMIETKIQNHEQLCAADKKFIEMISSV</sequence>
<protein>
    <submittedName>
        <fullName evidence="2">Secreted peptide prohormone 18</fullName>
    </submittedName>
</protein>
<dbReference type="EMBL" id="GU295184">
    <property type="protein sequence ID" value="ADC84438.1"/>
    <property type="molecule type" value="mRNA"/>
</dbReference>
<dbReference type="AlphaFoldDB" id="E3T7U6"/>
<evidence type="ECO:0000256" key="1">
    <source>
        <dbReference type="SAM" id="SignalP"/>
    </source>
</evidence>
<reference evidence="2" key="1">
    <citation type="submission" date="2009-12" db="EMBL/GenBank/DDBJ databases">
        <authorList>
            <person name="Collins C.J."/>
            <person name="Hou X."/>
            <person name="Romanova E.V."/>
            <person name="Miller C.M."/>
            <person name="Lambrus B.G."/>
            <person name="Sweedler J.V."/>
            <person name="Newmark P.A."/>
        </authorList>
    </citation>
    <scope>NUCLEOTIDE SEQUENCE</scope>
</reference>
<organism evidence="2">
    <name type="scientific">Schmidtea mediterranea</name>
    <name type="common">Freshwater planarian flatworm</name>
    <dbReference type="NCBI Taxonomy" id="79327"/>
    <lineage>
        <taxon>Eukaryota</taxon>
        <taxon>Metazoa</taxon>
        <taxon>Spiralia</taxon>
        <taxon>Lophotrochozoa</taxon>
        <taxon>Platyhelminthes</taxon>
        <taxon>Rhabditophora</taxon>
        <taxon>Seriata</taxon>
        <taxon>Tricladida</taxon>
        <taxon>Continenticola</taxon>
        <taxon>Geoplanoidea</taxon>
        <taxon>Dugesiidae</taxon>
        <taxon>Schmidtea</taxon>
    </lineage>
</organism>